<comment type="subunit">
    <text evidence="8">Homodimer.</text>
</comment>
<dbReference type="STRING" id="1408416.GCA_000702765_00613"/>
<feature type="transmembrane region" description="Helical" evidence="8">
    <location>
        <begin position="374"/>
        <end position="401"/>
    </location>
</feature>
<keyword evidence="8" id="KW-1003">Cell membrane</keyword>
<dbReference type="Gene3D" id="1.10.357.20">
    <property type="entry name" value="SLC41 divalent cation transporters, integral membrane domain"/>
    <property type="match status" value="1"/>
</dbReference>
<comment type="subcellular location">
    <subcellularLocation>
        <location evidence="8">Cell membrane</location>
        <topology evidence="8">Multi-pass membrane protein</topology>
    </subcellularLocation>
    <subcellularLocation>
        <location evidence="1">Membrane</location>
        <topology evidence="1">Multi-pass membrane protein</topology>
    </subcellularLocation>
</comment>
<dbReference type="InterPro" id="IPR000644">
    <property type="entry name" value="CBS_dom"/>
</dbReference>
<dbReference type="Pfam" id="PF00571">
    <property type="entry name" value="CBS"/>
    <property type="match status" value="1"/>
</dbReference>
<evidence type="ECO:0000313" key="10">
    <source>
        <dbReference type="EMBL" id="VEU82027.1"/>
    </source>
</evidence>
<evidence type="ECO:0000256" key="1">
    <source>
        <dbReference type="ARBA" id="ARBA00004141"/>
    </source>
</evidence>
<evidence type="ECO:0000313" key="11">
    <source>
        <dbReference type="Proteomes" id="UP000290909"/>
    </source>
</evidence>
<proteinExistence type="inferred from homology"/>
<dbReference type="Proteomes" id="UP000290909">
    <property type="component" value="Chromosome"/>
</dbReference>
<evidence type="ECO:0000256" key="2">
    <source>
        <dbReference type="ARBA" id="ARBA00009749"/>
    </source>
</evidence>
<comment type="similarity">
    <text evidence="2 8">Belongs to the SLC41A transporter family.</text>
</comment>
<dbReference type="GO" id="GO:0046872">
    <property type="term" value="F:metal ion binding"/>
    <property type="evidence" value="ECO:0007669"/>
    <property type="project" value="UniProtKB-KW"/>
</dbReference>
<dbReference type="Pfam" id="PF03448">
    <property type="entry name" value="MgtE_N"/>
    <property type="match status" value="1"/>
</dbReference>
<reference evidence="10 11" key="1">
    <citation type="submission" date="2019-01" db="EMBL/GenBank/DDBJ databases">
        <authorList>
            <consortium name="Pathogen Informatics"/>
        </authorList>
    </citation>
    <scope>NUCLEOTIDE SEQUENCE [LARGE SCALE GENOMIC DNA]</scope>
    <source>
        <strain evidence="10 11">NCTC10172</strain>
    </source>
</reference>
<dbReference type="GO" id="GO:0015095">
    <property type="term" value="F:magnesium ion transmembrane transporter activity"/>
    <property type="evidence" value="ECO:0007669"/>
    <property type="project" value="UniProtKB-UniRule"/>
</dbReference>
<dbReference type="Gene3D" id="3.10.580.10">
    <property type="entry name" value="CBS-domain"/>
    <property type="match status" value="1"/>
</dbReference>
<evidence type="ECO:0000256" key="8">
    <source>
        <dbReference type="RuleBase" id="RU362011"/>
    </source>
</evidence>
<keyword evidence="8" id="KW-0479">Metal-binding</keyword>
<dbReference type="NCBIfam" id="TIGR00400">
    <property type="entry name" value="mgtE"/>
    <property type="match status" value="1"/>
</dbReference>
<dbReference type="InterPro" id="IPR046342">
    <property type="entry name" value="CBS_dom_sf"/>
</dbReference>
<keyword evidence="7 8" id="KW-0472">Membrane</keyword>
<keyword evidence="5 8" id="KW-0460">Magnesium</keyword>
<feature type="transmembrane region" description="Helical" evidence="8">
    <location>
        <begin position="271"/>
        <end position="304"/>
    </location>
</feature>
<gene>
    <name evidence="10" type="primary">mgtE</name>
    <name evidence="10" type="ORF">NCTC10172_00032</name>
</gene>
<evidence type="ECO:0000256" key="4">
    <source>
        <dbReference type="ARBA" id="ARBA00022692"/>
    </source>
</evidence>
<name>A0A449BI65_9MOLU</name>
<evidence type="ECO:0000256" key="7">
    <source>
        <dbReference type="ARBA" id="ARBA00023136"/>
    </source>
</evidence>
<dbReference type="SUPFAM" id="SSF161093">
    <property type="entry name" value="MgtE membrane domain-like"/>
    <property type="match status" value="1"/>
</dbReference>
<dbReference type="GO" id="GO:0005886">
    <property type="term" value="C:plasma membrane"/>
    <property type="evidence" value="ECO:0007669"/>
    <property type="project" value="UniProtKB-SubCell"/>
</dbReference>
<evidence type="ECO:0000256" key="3">
    <source>
        <dbReference type="ARBA" id="ARBA00022448"/>
    </source>
</evidence>
<feature type="domain" description="Magnesium transporter MgtE intracellular" evidence="9">
    <location>
        <begin position="22"/>
        <end position="123"/>
    </location>
</feature>
<comment type="caution">
    <text evidence="8">Lacks conserved residue(s) required for the propagation of feature annotation.</text>
</comment>
<organism evidence="10 11">
    <name type="scientific">Acholeplasma hippikon</name>
    <dbReference type="NCBI Taxonomy" id="264636"/>
    <lineage>
        <taxon>Bacteria</taxon>
        <taxon>Bacillati</taxon>
        <taxon>Mycoplasmatota</taxon>
        <taxon>Mollicutes</taxon>
        <taxon>Acholeplasmatales</taxon>
        <taxon>Acholeplasmataceae</taxon>
        <taxon>Acholeplasma</taxon>
    </lineage>
</organism>
<evidence type="ECO:0000259" key="9">
    <source>
        <dbReference type="SMART" id="SM00924"/>
    </source>
</evidence>
<dbReference type="Gene3D" id="1.25.60.10">
    <property type="entry name" value="MgtE N-terminal domain-like"/>
    <property type="match status" value="1"/>
</dbReference>
<dbReference type="AlphaFoldDB" id="A0A449BI65"/>
<evidence type="ECO:0000256" key="6">
    <source>
        <dbReference type="ARBA" id="ARBA00022989"/>
    </source>
</evidence>
<dbReference type="SMART" id="SM00924">
    <property type="entry name" value="MgtE_N"/>
    <property type="match status" value="1"/>
</dbReference>
<dbReference type="SUPFAM" id="SSF158791">
    <property type="entry name" value="MgtE N-terminal domain-like"/>
    <property type="match status" value="1"/>
</dbReference>
<evidence type="ECO:0000256" key="5">
    <source>
        <dbReference type="ARBA" id="ARBA00022842"/>
    </source>
</evidence>
<dbReference type="EMBL" id="LR215050">
    <property type="protein sequence ID" value="VEU82027.1"/>
    <property type="molecule type" value="Genomic_DNA"/>
</dbReference>
<keyword evidence="6 8" id="KW-1133">Transmembrane helix</keyword>
<feature type="transmembrane region" description="Helical" evidence="8">
    <location>
        <begin position="346"/>
        <end position="367"/>
    </location>
</feature>
<dbReference type="Pfam" id="PF01769">
    <property type="entry name" value="MgtE"/>
    <property type="match status" value="1"/>
</dbReference>
<feature type="transmembrane region" description="Helical" evidence="8">
    <location>
        <begin position="426"/>
        <end position="449"/>
    </location>
</feature>
<dbReference type="PANTHER" id="PTHR43773">
    <property type="entry name" value="MAGNESIUM TRANSPORTER MGTE"/>
    <property type="match status" value="1"/>
</dbReference>
<keyword evidence="4 8" id="KW-0812">Transmembrane</keyword>
<keyword evidence="11" id="KW-1185">Reference proteome</keyword>
<dbReference type="InterPro" id="IPR006668">
    <property type="entry name" value="Mg_transptr_MgtE_intracell_dom"/>
</dbReference>
<dbReference type="KEGG" id="ahk:NCTC10172_00032"/>
<dbReference type="PANTHER" id="PTHR43773:SF1">
    <property type="entry name" value="MAGNESIUM TRANSPORTER MGTE"/>
    <property type="match status" value="1"/>
</dbReference>
<keyword evidence="3 8" id="KW-0813">Transport</keyword>
<dbReference type="InterPro" id="IPR038076">
    <property type="entry name" value="MgtE_N_sf"/>
</dbReference>
<sequence>MIKELLDNKASKEEIIEFLSNYHAYDISKMIEELSEEDRDYILDLLNQEVLAEVISYLNPEDRHEVFSNLTLDEQVALVEELEPDDAADIINQLEEEDKQELIKNLDEDEEVLDLIKYDEDEAGSFMTNQFVIANINDDVKMATKKLIQMADEVDTIQTIFVVDDEGHYKGQIPLKKLIKTKYPKTVLDILEVEPTFYVFDHVDNLVRHLKHYGGYDIGIVDNNHKLIGMIAQDDILDIYLDEAQEDYEKLAALPDTSTDKNAFLTALHRLPWLLILLAVSIPSAFITSNFTGILTAFVILAFFQPLILDAGGDVASQTLAVTLIEMTKKDAKVISNGLKEIATGAISGFVMGVIAFAVTLIFSFILQFDHGILIGLSVGLSLWLTVITGPFLGFMIPFIISKMKFDPAVASGPFITNLIDISSNLIYFGIATLILGGLAAWLTSILNFQ</sequence>
<dbReference type="SUPFAM" id="SSF54631">
    <property type="entry name" value="CBS-domain pair"/>
    <property type="match status" value="1"/>
</dbReference>
<dbReference type="InterPro" id="IPR006669">
    <property type="entry name" value="MgtE_transporter"/>
</dbReference>
<dbReference type="InterPro" id="IPR036739">
    <property type="entry name" value="SLC41_membr_dom_sf"/>
</dbReference>
<dbReference type="InterPro" id="IPR006667">
    <property type="entry name" value="SLC41_membr_dom"/>
</dbReference>
<accession>A0A449BI65</accession>
<protein>
    <recommendedName>
        <fullName evidence="8">Magnesium transporter MgtE</fullName>
    </recommendedName>
</protein>
<comment type="function">
    <text evidence="8">Acts as a magnesium transporter.</text>
</comment>